<dbReference type="AlphaFoldDB" id="A0A8S2GEB7"/>
<evidence type="ECO:0000313" key="2">
    <source>
        <dbReference type="EMBL" id="CAF3501896.1"/>
    </source>
</evidence>
<proteinExistence type="predicted"/>
<dbReference type="EMBL" id="CAJOBA010000079">
    <property type="protein sequence ID" value="CAF3501896.1"/>
    <property type="molecule type" value="Genomic_DNA"/>
</dbReference>
<dbReference type="Gene3D" id="3.60.10.10">
    <property type="entry name" value="Endonuclease/exonuclease/phosphatase"/>
    <property type="match status" value="1"/>
</dbReference>
<evidence type="ECO:0000313" key="3">
    <source>
        <dbReference type="Proteomes" id="UP000682733"/>
    </source>
</evidence>
<evidence type="ECO:0000313" key="1">
    <source>
        <dbReference type="EMBL" id="CAF0727652.1"/>
    </source>
</evidence>
<protein>
    <recommendedName>
        <fullName evidence="4">Endonuclease/exonuclease/phosphatase domain-containing protein</fullName>
    </recommendedName>
</protein>
<name>A0A8S2GEB7_9BILA</name>
<gene>
    <name evidence="1" type="ORF">OVA965_LOCUS560</name>
    <name evidence="2" type="ORF">TMI583_LOCUS560</name>
</gene>
<accession>A0A8S2GEB7</accession>
<dbReference type="InterPro" id="IPR036691">
    <property type="entry name" value="Endo/exonu/phosph_ase_sf"/>
</dbReference>
<organism evidence="2 3">
    <name type="scientific">Didymodactylos carnosus</name>
    <dbReference type="NCBI Taxonomy" id="1234261"/>
    <lineage>
        <taxon>Eukaryota</taxon>
        <taxon>Metazoa</taxon>
        <taxon>Spiralia</taxon>
        <taxon>Gnathifera</taxon>
        <taxon>Rotifera</taxon>
        <taxon>Eurotatoria</taxon>
        <taxon>Bdelloidea</taxon>
        <taxon>Philodinida</taxon>
        <taxon>Philodinidae</taxon>
        <taxon>Didymodactylos</taxon>
    </lineage>
</organism>
<dbReference type="Proteomes" id="UP000682733">
    <property type="component" value="Unassembled WGS sequence"/>
</dbReference>
<evidence type="ECO:0008006" key="4">
    <source>
        <dbReference type="Google" id="ProtNLM"/>
    </source>
</evidence>
<comment type="caution">
    <text evidence="2">The sequence shown here is derived from an EMBL/GenBank/DDBJ whole genome shotgun (WGS) entry which is preliminary data.</text>
</comment>
<dbReference type="SUPFAM" id="SSF56219">
    <property type="entry name" value="DNase I-like"/>
    <property type="match status" value="1"/>
</dbReference>
<reference evidence="2" key="1">
    <citation type="submission" date="2021-02" db="EMBL/GenBank/DDBJ databases">
        <authorList>
            <person name="Nowell W R."/>
        </authorList>
    </citation>
    <scope>NUCLEOTIDE SEQUENCE</scope>
</reference>
<dbReference type="Proteomes" id="UP000677228">
    <property type="component" value="Unassembled WGS sequence"/>
</dbReference>
<dbReference type="EMBL" id="CAJNOK010000079">
    <property type="protein sequence ID" value="CAF0727652.1"/>
    <property type="molecule type" value="Genomic_DNA"/>
</dbReference>
<sequence length="292" mass="33112">MCIGQKYDKAWRNMLNMASILGMERLMATRYDMYTRMNRFLATCITLPPNDFTLLSHILDDWESAASLSHLSIQWASFKKSTSFEEFSFLQMLCFNVRGLNLRWGEVCQLTYKHKFDLLILGEVGQVDFSLINAAFPNHLCFYQAGENPHGGVIALIRSGLPISRVPCVLPNIVVFDMHLNETVRIIAMYAPESKSWNWMDLSSLITTRCVVMGDFNVDLDDPKDKISADNLLTWMDSCMLDAFVPDMPTSLRSDRTIEYAVANGLDSMGYNSSTTCSNVKRPSSSHMYPGM</sequence>